<dbReference type="Proteomes" id="UP001054945">
    <property type="component" value="Unassembled WGS sequence"/>
</dbReference>
<organism evidence="1 2">
    <name type="scientific">Caerostris extrusa</name>
    <name type="common">Bark spider</name>
    <name type="synonym">Caerostris bankana</name>
    <dbReference type="NCBI Taxonomy" id="172846"/>
    <lineage>
        <taxon>Eukaryota</taxon>
        <taxon>Metazoa</taxon>
        <taxon>Ecdysozoa</taxon>
        <taxon>Arthropoda</taxon>
        <taxon>Chelicerata</taxon>
        <taxon>Arachnida</taxon>
        <taxon>Araneae</taxon>
        <taxon>Araneomorphae</taxon>
        <taxon>Entelegynae</taxon>
        <taxon>Araneoidea</taxon>
        <taxon>Araneidae</taxon>
        <taxon>Caerostris</taxon>
    </lineage>
</organism>
<keyword evidence="2" id="KW-1185">Reference proteome</keyword>
<name>A0AAV4XN83_CAEEX</name>
<gene>
    <name evidence="1" type="ORF">CEXT_550171</name>
</gene>
<dbReference type="AlphaFoldDB" id="A0AAV4XN83"/>
<dbReference type="EMBL" id="BPLR01017884">
    <property type="protein sequence ID" value="GIY95223.1"/>
    <property type="molecule type" value="Genomic_DNA"/>
</dbReference>
<comment type="caution">
    <text evidence="1">The sequence shown here is derived from an EMBL/GenBank/DDBJ whole genome shotgun (WGS) entry which is preliminary data.</text>
</comment>
<evidence type="ECO:0000313" key="1">
    <source>
        <dbReference type="EMBL" id="GIY95223.1"/>
    </source>
</evidence>
<protein>
    <submittedName>
        <fullName evidence="1">Uncharacterized protein</fullName>
    </submittedName>
</protein>
<reference evidence="1 2" key="1">
    <citation type="submission" date="2021-06" db="EMBL/GenBank/DDBJ databases">
        <title>Caerostris extrusa draft genome.</title>
        <authorList>
            <person name="Kono N."/>
            <person name="Arakawa K."/>
        </authorList>
    </citation>
    <scope>NUCLEOTIDE SEQUENCE [LARGE SCALE GENOMIC DNA]</scope>
</reference>
<accession>A0AAV4XN83</accession>
<proteinExistence type="predicted"/>
<sequence length="99" mass="11232">MSEQLIAEAFLPGLRCLKLDLEVIAQEYVDSVTNIIQEFEAKLDLGRSVDSRPRTLSVTSPGSMEEMKNRVTKMFSARSAAVRPNIPNLFQLRRSDEKF</sequence>
<evidence type="ECO:0000313" key="2">
    <source>
        <dbReference type="Proteomes" id="UP001054945"/>
    </source>
</evidence>